<gene>
    <name evidence="2" type="ORF">TRIUR3_13664</name>
</gene>
<proteinExistence type="predicted"/>
<name>M7YYK1_TRIUA</name>
<sequence>MGLYTWDDAFKGGFAGFDPREIDTHFSHCILVEQVQAAAAVHKDSSEAIEYFTARCREGTLLKNKLLCDETTTLDELRVVANKRDTTSNGGSVSCGAAGSPRYSSPFGEGHRLQAPRLLHLRAAVSADFTLQGRRGRDVAAAEGRRRHPGETPPPPLALYSLDAFFRNAAEKKTAGAQQEEPSPPAVATVAAADSLLANLFAGVSAVKAAYTQLKLAQFPYDAEAIQSADAAVVAELTKLSDTKRRFLKDPTGAAREAAAAGNTALSTHAEEQRHLLKTYQITARKLEAELRAKDAELDRAKGSLDADNISSSFLFCV</sequence>
<dbReference type="InterPro" id="IPR006943">
    <property type="entry name" value="DUF641_pln"/>
</dbReference>
<dbReference type="GO" id="GO:0009959">
    <property type="term" value="P:negative gravitropism"/>
    <property type="evidence" value="ECO:0007669"/>
    <property type="project" value="InterPro"/>
</dbReference>
<dbReference type="PANTHER" id="PTHR31161">
    <property type="entry name" value="PROTEIN GRAVITROPIC IN THE LIGHT 1"/>
    <property type="match status" value="1"/>
</dbReference>
<dbReference type="Pfam" id="PF04859">
    <property type="entry name" value="DUF641"/>
    <property type="match status" value="1"/>
</dbReference>
<protein>
    <recommendedName>
        <fullName evidence="1">DUF641 domain-containing protein</fullName>
    </recommendedName>
</protein>
<dbReference type="EMBL" id="KD165247">
    <property type="protein sequence ID" value="EMS55903.1"/>
    <property type="molecule type" value="Genomic_DNA"/>
</dbReference>
<dbReference type="AlphaFoldDB" id="M7YYK1"/>
<organism evidence="2">
    <name type="scientific">Triticum urartu</name>
    <name type="common">Red wild einkorn</name>
    <name type="synonym">Crithodium urartu</name>
    <dbReference type="NCBI Taxonomy" id="4572"/>
    <lineage>
        <taxon>Eukaryota</taxon>
        <taxon>Viridiplantae</taxon>
        <taxon>Streptophyta</taxon>
        <taxon>Embryophyta</taxon>
        <taxon>Tracheophyta</taxon>
        <taxon>Spermatophyta</taxon>
        <taxon>Magnoliopsida</taxon>
        <taxon>Liliopsida</taxon>
        <taxon>Poales</taxon>
        <taxon>Poaceae</taxon>
        <taxon>BOP clade</taxon>
        <taxon>Pooideae</taxon>
        <taxon>Triticodae</taxon>
        <taxon>Triticeae</taxon>
        <taxon>Triticinae</taxon>
        <taxon>Triticum</taxon>
    </lineage>
</organism>
<evidence type="ECO:0000313" key="2">
    <source>
        <dbReference type="EMBL" id="EMS55903.1"/>
    </source>
</evidence>
<feature type="domain" description="DUF641" evidence="1">
    <location>
        <begin position="190"/>
        <end position="309"/>
    </location>
</feature>
<dbReference type="STRING" id="4572.M7YYK1"/>
<accession>M7YYK1</accession>
<reference evidence="2" key="1">
    <citation type="journal article" date="2013" name="Nature">
        <title>Draft genome of the wheat A-genome progenitor Triticum urartu.</title>
        <authorList>
            <person name="Ling H.Q."/>
            <person name="Zhao S."/>
            <person name="Liu D."/>
            <person name="Wang J."/>
            <person name="Sun H."/>
            <person name="Zhang C."/>
            <person name="Fan H."/>
            <person name="Li D."/>
            <person name="Dong L."/>
            <person name="Tao Y."/>
            <person name="Gao C."/>
            <person name="Wu H."/>
            <person name="Li Y."/>
            <person name="Cui Y."/>
            <person name="Guo X."/>
            <person name="Zheng S."/>
            <person name="Wang B."/>
            <person name="Yu K."/>
            <person name="Liang Q."/>
            <person name="Yang W."/>
            <person name="Lou X."/>
            <person name="Chen J."/>
            <person name="Feng M."/>
            <person name="Jian J."/>
            <person name="Zhang X."/>
            <person name="Luo G."/>
            <person name="Jiang Y."/>
            <person name="Liu J."/>
            <person name="Wang Z."/>
            <person name="Sha Y."/>
            <person name="Zhang B."/>
            <person name="Wu H."/>
            <person name="Tang D."/>
            <person name="Shen Q."/>
            <person name="Xue P."/>
            <person name="Zou S."/>
            <person name="Wang X."/>
            <person name="Liu X."/>
            <person name="Wang F."/>
            <person name="Yang Y."/>
            <person name="An X."/>
            <person name="Dong Z."/>
            <person name="Zhang K."/>
            <person name="Zhang X."/>
            <person name="Luo M.C."/>
            <person name="Dvorak J."/>
            <person name="Tong Y."/>
            <person name="Wang J."/>
            <person name="Yang H."/>
            <person name="Li Z."/>
            <person name="Wang D."/>
            <person name="Zhang A."/>
            <person name="Wang J."/>
        </authorList>
    </citation>
    <scope>NUCLEOTIDE SEQUENCE</scope>
</reference>
<dbReference type="eggNOG" id="ENOG502QRHA">
    <property type="taxonomic scope" value="Eukaryota"/>
</dbReference>
<evidence type="ECO:0000259" key="1">
    <source>
        <dbReference type="Pfam" id="PF04859"/>
    </source>
</evidence>
<dbReference type="GO" id="GO:0009639">
    <property type="term" value="P:response to red or far red light"/>
    <property type="evidence" value="ECO:0007669"/>
    <property type="project" value="InterPro"/>
</dbReference>
<dbReference type="InterPro" id="IPR040225">
    <property type="entry name" value="GIL1-like"/>
</dbReference>